<keyword evidence="4 10" id="KW-0813">Transport</keyword>
<keyword evidence="7 10" id="KW-0472">Membrane</keyword>
<dbReference type="GO" id="GO:0012505">
    <property type="term" value="C:endomembrane system"/>
    <property type="evidence" value="ECO:0007669"/>
    <property type="project" value="UniProtKB-SubCell"/>
</dbReference>
<gene>
    <name evidence="10" type="primary">atpC</name>
    <name evidence="13" type="ordered locus">Hden_3406</name>
</gene>
<dbReference type="PANTHER" id="PTHR13822:SF10">
    <property type="entry name" value="ATP SYNTHASE EPSILON CHAIN, CHLOROPLASTIC"/>
    <property type="match status" value="1"/>
</dbReference>
<evidence type="ECO:0000256" key="1">
    <source>
        <dbReference type="ARBA" id="ARBA00003543"/>
    </source>
</evidence>
<evidence type="ECO:0000256" key="2">
    <source>
        <dbReference type="ARBA" id="ARBA00004184"/>
    </source>
</evidence>
<keyword evidence="5 10" id="KW-0375">Hydrogen ion transport</keyword>
<evidence type="ECO:0000256" key="6">
    <source>
        <dbReference type="ARBA" id="ARBA00023065"/>
    </source>
</evidence>
<evidence type="ECO:0000313" key="14">
    <source>
        <dbReference type="Proteomes" id="UP000002033"/>
    </source>
</evidence>
<dbReference type="GO" id="GO:0005886">
    <property type="term" value="C:plasma membrane"/>
    <property type="evidence" value="ECO:0007669"/>
    <property type="project" value="UniProtKB-SubCell"/>
</dbReference>
<dbReference type="InterPro" id="IPR036771">
    <property type="entry name" value="ATPsynth_dsu/esu_N"/>
</dbReference>
<sequence>MAGTFKFELVSPERVLLSIDADQVVVPGSDGEFAVLAGHAPVIATLRPGVLDVTAGGSKRRLFVKSGFAEVDPSRLTVLAEKAYDVEELSASAIAEELKLAEAELAAAKDDNAKRMADTLVNELKRLSTKAA</sequence>
<comment type="function">
    <text evidence="1 10">Produces ATP from ADP in the presence of a proton gradient across the membrane.</text>
</comment>
<feature type="domain" description="ATP synthase F1 complex delta/epsilon subunit N-terminal" evidence="12">
    <location>
        <begin position="5"/>
        <end position="83"/>
    </location>
</feature>
<keyword evidence="8 10" id="KW-0139">CF(1)</keyword>
<evidence type="ECO:0000256" key="4">
    <source>
        <dbReference type="ARBA" id="ARBA00022448"/>
    </source>
</evidence>
<keyword evidence="6 10" id="KW-0406">Ion transport</keyword>
<organism evidence="13 14">
    <name type="scientific">Hyphomicrobium denitrificans (strain ATCC 51888 / DSM 1869 / NCIMB 11706 / TK 0415)</name>
    <dbReference type="NCBI Taxonomy" id="582899"/>
    <lineage>
        <taxon>Bacteria</taxon>
        <taxon>Pseudomonadati</taxon>
        <taxon>Pseudomonadota</taxon>
        <taxon>Alphaproteobacteria</taxon>
        <taxon>Hyphomicrobiales</taxon>
        <taxon>Hyphomicrobiaceae</taxon>
        <taxon>Hyphomicrobium</taxon>
    </lineage>
</organism>
<dbReference type="KEGG" id="hdn:Hden_3406"/>
<dbReference type="HAMAP" id="MF_00530">
    <property type="entry name" value="ATP_synth_epsil_bac"/>
    <property type="match status" value="1"/>
</dbReference>
<keyword evidence="14" id="KW-1185">Reference proteome</keyword>
<name>D8JXL8_HYPDA</name>
<evidence type="ECO:0000256" key="3">
    <source>
        <dbReference type="ARBA" id="ARBA00005712"/>
    </source>
</evidence>
<dbReference type="Proteomes" id="UP000002033">
    <property type="component" value="Chromosome"/>
</dbReference>
<dbReference type="NCBIfam" id="TIGR01216">
    <property type="entry name" value="ATP_synt_epsi"/>
    <property type="match status" value="1"/>
</dbReference>
<accession>D8JXL8</accession>
<dbReference type="OrthoDB" id="9799969at2"/>
<evidence type="ECO:0000259" key="12">
    <source>
        <dbReference type="Pfam" id="PF02823"/>
    </source>
</evidence>
<comment type="subcellular location">
    <subcellularLocation>
        <location evidence="10">Cell inner membrane</location>
        <topology evidence="10">Peripheral membrane protein</topology>
    </subcellularLocation>
    <subcellularLocation>
        <location evidence="2">Endomembrane system</location>
        <topology evidence="2">Peripheral membrane protein</topology>
    </subcellularLocation>
</comment>
<proteinExistence type="inferred from homology"/>
<comment type="similarity">
    <text evidence="3 10 11">Belongs to the ATPase epsilon chain family.</text>
</comment>
<keyword evidence="10" id="KW-1003">Cell membrane</keyword>
<evidence type="ECO:0000256" key="5">
    <source>
        <dbReference type="ARBA" id="ARBA00022781"/>
    </source>
</evidence>
<dbReference type="Gene3D" id="2.60.15.10">
    <property type="entry name" value="F0F1 ATP synthase delta/epsilon subunit, N-terminal"/>
    <property type="match status" value="1"/>
</dbReference>
<dbReference type="SUPFAM" id="SSF51344">
    <property type="entry name" value="Epsilon subunit of F1F0-ATP synthase N-terminal domain"/>
    <property type="match status" value="1"/>
</dbReference>
<protein>
    <recommendedName>
        <fullName evidence="10">ATP synthase epsilon chain</fullName>
    </recommendedName>
    <alternativeName>
        <fullName evidence="10">ATP synthase F1 sector epsilon subunit</fullName>
    </alternativeName>
    <alternativeName>
        <fullName evidence="10">F-ATPase epsilon subunit</fullName>
    </alternativeName>
</protein>
<keyword evidence="9 10" id="KW-0066">ATP synthesis</keyword>
<dbReference type="EMBL" id="CP002083">
    <property type="protein sequence ID" value="ADJ25199.1"/>
    <property type="molecule type" value="Genomic_DNA"/>
</dbReference>
<dbReference type="GO" id="GO:0005524">
    <property type="term" value="F:ATP binding"/>
    <property type="evidence" value="ECO:0007669"/>
    <property type="project" value="UniProtKB-UniRule"/>
</dbReference>
<dbReference type="GO" id="GO:0046933">
    <property type="term" value="F:proton-transporting ATP synthase activity, rotational mechanism"/>
    <property type="evidence" value="ECO:0007669"/>
    <property type="project" value="UniProtKB-UniRule"/>
</dbReference>
<evidence type="ECO:0000256" key="8">
    <source>
        <dbReference type="ARBA" id="ARBA00023196"/>
    </source>
</evidence>
<dbReference type="PANTHER" id="PTHR13822">
    <property type="entry name" value="ATP SYNTHASE DELTA/EPSILON CHAIN"/>
    <property type="match status" value="1"/>
</dbReference>
<keyword evidence="10" id="KW-0997">Cell inner membrane</keyword>
<dbReference type="NCBIfam" id="NF001851">
    <property type="entry name" value="PRK00571.2-4"/>
    <property type="match status" value="1"/>
</dbReference>
<evidence type="ECO:0000313" key="13">
    <source>
        <dbReference type="EMBL" id="ADJ25199.1"/>
    </source>
</evidence>
<evidence type="ECO:0000256" key="11">
    <source>
        <dbReference type="RuleBase" id="RU003656"/>
    </source>
</evidence>
<dbReference type="HOGENOM" id="CLU_084338_2_1_5"/>
<dbReference type="InterPro" id="IPR020546">
    <property type="entry name" value="ATP_synth_F1_dsu/esu_N"/>
</dbReference>
<dbReference type="RefSeq" id="WP_013217358.1">
    <property type="nucleotide sequence ID" value="NC_014313.1"/>
</dbReference>
<evidence type="ECO:0000256" key="7">
    <source>
        <dbReference type="ARBA" id="ARBA00023136"/>
    </source>
</evidence>
<dbReference type="Pfam" id="PF02823">
    <property type="entry name" value="ATP-synt_DE_N"/>
    <property type="match status" value="1"/>
</dbReference>
<dbReference type="InterPro" id="IPR001469">
    <property type="entry name" value="ATP_synth_F1_dsu/esu"/>
</dbReference>
<dbReference type="STRING" id="582899.Hden_3406"/>
<dbReference type="GO" id="GO:0045259">
    <property type="term" value="C:proton-transporting ATP synthase complex"/>
    <property type="evidence" value="ECO:0007669"/>
    <property type="project" value="UniProtKB-KW"/>
</dbReference>
<evidence type="ECO:0000256" key="9">
    <source>
        <dbReference type="ARBA" id="ARBA00023310"/>
    </source>
</evidence>
<dbReference type="eggNOG" id="COG0355">
    <property type="taxonomic scope" value="Bacteria"/>
</dbReference>
<dbReference type="AlphaFoldDB" id="D8JXL8"/>
<reference evidence="14" key="1">
    <citation type="journal article" date="2011" name="J. Bacteriol.">
        <title>Genome sequences of eight morphologically diverse alphaproteobacteria.</title>
        <authorList>
            <consortium name="US DOE Joint Genome Institute"/>
            <person name="Brown P.J."/>
            <person name="Kysela D.T."/>
            <person name="Buechlein A."/>
            <person name="Hemmerich C."/>
            <person name="Brun Y.V."/>
        </authorList>
    </citation>
    <scope>NUCLEOTIDE SEQUENCE [LARGE SCALE GENOMIC DNA]</scope>
    <source>
        <strain evidence="14">ATCC 51888 / DSM 1869 / NCIB 11706 / TK 0415</strain>
    </source>
</reference>
<comment type="subunit">
    <text evidence="10 11">F-type ATPases have 2 components, CF(1) - the catalytic core - and CF(0) - the membrane proton channel. CF(1) has five subunits: alpha(3), beta(3), gamma(1), delta(1), epsilon(1). CF(0) has three main subunits: a, b and c.</text>
</comment>
<evidence type="ECO:0000256" key="10">
    <source>
        <dbReference type="HAMAP-Rule" id="MF_00530"/>
    </source>
</evidence>
<dbReference type="CDD" id="cd12152">
    <property type="entry name" value="F1-ATPase_delta"/>
    <property type="match status" value="1"/>
</dbReference>